<dbReference type="SMART" id="SM00283">
    <property type="entry name" value="MA"/>
    <property type="match status" value="1"/>
</dbReference>
<dbReference type="CDD" id="cd17529">
    <property type="entry name" value="HAMP_I"/>
    <property type="match status" value="1"/>
</dbReference>
<keyword evidence="7" id="KW-0812">Transmembrane</keyword>
<dbReference type="PRINTS" id="PR00260">
    <property type="entry name" value="CHEMTRNSDUCR"/>
</dbReference>
<dbReference type="InterPro" id="IPR004090">
    <property type="entry name" value="Chemotax_Me-accpt_rcpt"/>
</dbReference>
<keyword evidence="7" id="KW-0472">Membrane</keyword>
<dbReference type="GO" id="GO:0004888">
    <property type="term" value="F:transmembrane signaling receptor activity"/>
    <property type="evidence" value="ECO:0007669"/>
    <property type="project" value="InterPro"/>
</dbReference>
<dbReference type="Pfam" id="PF00015">
    <property type="entry name" value="MCPsignal"/>
    <property type="match status" value="1"/>
</dbReference>
<dbReference type="Gene3D" id="1.10.287.950">
    <property type="entry name" value="Methyl-accepting chemotaxis protein"/>
    <property type="match status" value="1"/>
</dbReference>
<dbReference type="PANTHER" id="PTHR43531">
    <property type="entry name" value="PROTEIN ICFG"/>
    <property type="match status" value="1"/>
</dbReference>
<evidence type="ECO:0000259" key="8">
    <source>
        <dbReference type="PROSITE" id="PS50111"/>
    </source>
</evidence>
<evidence type="ECO:0000256" key="6">
    <source>
        <dbReference type="SAM" id="MobiDB-lite"/>
    </source>
</evidence>
<dbReference type="InterPro" id="IPR024478">
    <property type="entry name" value="HlyB_4HB_MCP"/>
</dbReference>
<accession>A0A848FAI9</accession>
<keyword evidence="2" id="KW-0488">Methylation</keyword>
<feature type="domain" description="Methyl-accepting transducer" evidence="8">
    <location>
        <begin position="274"/>
        <end position="503"/>
    </location>
</feature>
<dbReference type="PROSITE" id="PS50111">
    <property type="entry name" value="CHEMOTAXIS_TRANSDUC_2"/>
    <property type="match status" value="1"/>
</dbReference>
<feature type="transmembrane region" description="Helical" evidence="7">
    <location>
        <begin position="190"/>
        <end position="213"/>
    </location>
</feature>
<dbReference type="InterPro" id="IPR051310">
    <property type="entry name" value="MCP_chemotaxis"/>
</dbReference>
<dbReference type="SUPFAM" id="SSF58104">
    <property type="entry name" value="Methyl-accepting chemotaxis protein (MCP) signaling domain"/>
    <property type="match status" value="1"/>
</dbReference>
<dbReference type="PROSITE" id="PS50885">
    <property type="entry name" value="HAMP"/>
    <property type="match status" value="1"/>
</dbReference>
<keyword evidence="11" id="KW-1185">Reference proteome</keyword>
<feature type="coiled-coil region" evidence="5">
    <location>
        <begin position="293"/>
        <end position="320"/>
    </location>
</feature>
<gene>
    <name evidence="10" type="ORF">HHL10_19675</name>
</gene>
<proteinExistence type="inferred from homology"/>
<dbReference type="CDD" id="cd11386">
    <property type="entry name" value="MCP_signal"/>
    <property type="match status" value="1"/>
</dbReference>
<evidence type="ECO:0000256" key="7">
    <source>
        <dbReference type="SAM" id="Phobius"/>
    </source>
</evidence>
<dbReference type="GO" id="GO:0007165">
    <property type="term" value="P:signal transduction"/>
    <property type="evidence" value="ECO:0007669"/>
    <property type="project" value="UniProtKB-KW"/>
</dbReference>
<dbReference type="InterPro" id="IPR004089">
    <property type="entry name" value="MCPsignal_dom"/>
</dbReference>
<dbReference type="EMBL" id="JABBFW010000016">
    <property type="protein sequence ID" value="NML17197.1"/>
    <property type="molecule type" value="Genomic_DNA"/>
</dbReference>
<evidence type="ECO:0000256" key="5">
    <source>
        <dbReference type="SAM" id="Coils"/>
    </source>
</evidence>
<comment type="subcellular location">
    <subcellularLocation>
        <location evidence="1">Membrane</location>
    </subcellularLocation>
</comment>
<evidence type="ECO:0000256" key="2">
    <source>
        <dbReference type="ARBA" id="ARBA00022481"/>
    </source>
</evidence>
<dbReference type="AlphaFoldDB" id="A0A848FAI9"/>
<protein>
    <submittedName>
        <fullName evidence="10">Methyl-accepting chemotaxis protein</fullName>
    </submittedName>
</protein>
<dbReference type="Proteomes" id="UP000574067">
    <property type="component" value="Unassembled WGS sequence"/>
</dbReference>
<keyword evidence="7" id="KW-1133">Transmembrane helix</keyword>
<evidence type="ECO:0000313" key="10">
    <source>
        <dbReference type="EMBL" id="NML17197.1"/>
    </source>
</evidence>
<comment type="caution">
    <text evidence="10">The sequence shown here is derived from an EMBL/GenBank/DDBJ whole genome shotgun (WGS) entry which is preliminary data.</text>
</comment>
<dbReference type="InterPro" id="IPR003660">
    <property type="entry name" value="HAMP_dom"/>
</dbReference>
<dbReference type="InterPro" id="IPR047347">
    <property type="entry name" value="YvaQ-like_sensor"/>
</dbReference>
<organism evidence="10 11">
    <name type="scientific">Azohydromonas caseinilytica</name>
    <dbReference type="NCBI Taxonomy" id="2728836"/>
    <lineage>
        <taxon>Bacteria</taxon>
        <taxon>Pseudomonadati</taxon>
        <taxon>Pseudomonadota</taxon>
        <taxon>Betaproteobacteria</taxon>
        <taxon>Burkholderiales</taxon>
        <taxon>Sphaerotilaceae</taxon>
        <taxon>Azohydromonas</taxon>
    </lineage>
</organism>
<keyword evidence="4" id="KW-0807">Transducer</keyword>
<dbReference type="GO" id="GO:0006935">
    <property type="term" value="P:chemotaxis"/>
    <property type="evidence" value="ECO:0007669"/>
    <property type="project" value="InterPro"/>
</dbReference>
<name>A0A848FAI9_9BURK</name>
<feature type="domain" description="HAMP" evidence="9">
    <location>
        <begin position="226"/>
        <end position="269"/>
    </location>
</feature>
<dbReference type="CDD" id="cd19411">
    <property type="entry name" value="MCP2201-like_sensor"/>
    <property type="match status" value="1"/>
</dbReference>
<keyword evidence="5" id="KW-0175">Coiled coil</keyword>
<dbReference type="RefSeq" id="WP_169162104.1">
    <property type="nucleotide sequence ID" value="NZ_JABBFW010000016.1"/>
</dbReference>
<feature type="region of interest" description="Disordered" evidence="6">
    <location>
        <begin position="555"/>
        <end position="577"/>
    </location>
</feature>
<dbReference type="GO" id="GO:0005886">
    <property type="term" value="C:plasma membrane"/>
    <property type="evidence" value="ECO:0007669"/>
    <property type="project" value="TreeGrafter"/>
</dbReference>
<evidence type="ECO:0000313" key="11">
    <source>
        <dbReference type="Proteomes" id="UP000574067"/>
    </source>
</evidence>
<sequence>MRTKSMKLGTKLGLAFAVLVLLTLSVGGFALSRLSSVNERMQELADDKLPSIKALGELRATANQLRRQESDHVISSEAAERSAVEARINEGKAAFQDKQKAYEALLSSPEERAGYEEFKKRRDAYLALHEQLIALSRAGEERMEDTKALYRGASRSAFNAMADEIGKLVDINDRASEASAAAARATYHSALWWTTALVAAAVVLAAALGTLIVRSVLRQLGGEPAEAAALAQRVADGDLSVPIELRTGDRDSLLAALKRMQESLAIIVATVRANAEGVAAASAQISQGNNDLSSRTEEQASALEQTAASMEQLAATVKQNADNAVQGNQLAASASQVAVQGGEVVSQVVDTMQEINASSRKIAEIISVIDAIAFQTNILALNAAVEAARAGEQGRGFAVVAGEVRNLAQRSAQAAKEIKELIQTSVERVEQGTELVDRAGATMNEVVASIRRVTNLMSDISAASREQSSGVAQVGEAVFEMDKATQQNAALVEESAAAAQSLKLQADQLVNTVAVFKLAQAGAAATVAPGPAASGGTERADPGRADNVMRLDFRRGAAQPTPGKAAANADAEEWATL</sequence>
<dbReference type="FunFam" id="1.10.287.950:FF:000001">
    <property type="entry name" value="Methyl-accepting chemotaxis sensory transducer"/>
    <property type="match status" value="1"/>
</dbReference>
<reference evidence="10 11" key="1">
    <citation type="submission" date="2020-04" db="EMBL/GenBank/DDBJ databases">
        <title>Azohydromonas sp. isolated from soil.</title>
        <authorList>
            <person name="Dahal R.H."/>
        </authorList>
    </citation>
    <scope>NUCLEOTIDE SEQUENCE [LARGE SCALE GENOMIC DNA]</scope>
    <source>
        <strain evidence="10 11">G-1-1-14</strain>
    </source>
</reference>
<evidence type="ECO:0000256" key="4">
    <source>
        <dbReference type="PROSITE-ProRule" id="PRU00284"/>
    </source>
</evidence>
<dbReference type="Pfam" id="PF12729">
    <property type="entry name" value="4HB_MCP_1"/>
    <property type="match status" value="1"/>
</dbReference>
<evidence type="ECO:0000259" key="9">
    <source>
        <dbReference type="PROSITE" id="PS50885"/>
    </source>
</evidence>
<dbReference type="PANTHER" id="PTHR43531:SF14">
    <property type="entry name" value="METHYL-ACCEPTING CHEMOTAXIS PROTEIN I-RELATED"/>
    <property type="match status" value="1"/>
</dbReference>
<evidence type="ECO:0000256" key="1">
    <source>
        <dbReference type="ARBA" id="ARBA00004370"/>
    </source>
</evidence>
<comment type="similarity">
    <text evidence="3">Belongs to the methyl-accepting chemotaxis (MCP) protein family.</text>
</comment>
<evidence type="ECO:0000256" key="3">
    <source>
        <dbReference type="ARBA" id="ARBA00029447"/>
    </source>
</evidence>